<feature type="region of interest" description="Disordered" evidence="4">
    <location>
        <begin position="1"/>
        <end position="23"/>
    </location>
</feature>
<evidence type="ECO:0000256" key="3">
    <source>
        <dbReference type="ARBA" id="ARBA00038335"/>
    </source>
</evidence>
<evidence type="ECO:0000259" key="5">
    <source>
        <dbReference type="Pfam" id="PF04003"/>
    </source>
</evidence>
<reference evidence="6" key="1">
    <citation type="submission" date="2020-05" db="EMBL/GenBank/DDBJ databases">
        <title>Phylogenomic resolution of chytrid fungi.</title>
        <authorList>
            <person name="Stajich J.E."/>
            <person name="Amses K."/>
            <person name="Simmons R."/>
            <person name="Seto K."/>
            <person name="Myers J."/>
            <person name="Bonds A."/>
            <person name="Quandt C.A."/>
            <person name="Barry K."/>
            <person name="Liu P."/>
            <person name="Grigoriev I."/>
            <person name="Longcore J.E."/>
            <person name="James T.Y."/>
        </authorList>
    </citation>
    <scope>NUCLEOTIDE SEQUENCE</scope>
    <source>
        <strain evidence="6">JEL0513</strain>
    </source>
</reference>
<gene>
    <name evidence="6" type="primary">UTP5</name>
    <name evidence="6" type="ORF">HK100_007803</name>
</gene>
<proteinExistence type="inferred from homology"/>
<dbReference type="GO" id="GO:0005730">
    <property type="term" value="C:nucleolus"/>
    <property type="evidence" value="ECO:0007669"/>
    <property type="project" value="TreeGrafter"/>
</dbReference>
<sequence length="283" mass="31339">MNITASTTALANGSAATSNDQEMSIQDRLTQLNLSTADIPETQSDKKIASSKKLPPGLATPTATSLYNLLTQAIHSGDKQLLEQCLQVSDSIVITASVKRLNPGHVVPFLNMLTTRLQIKPTRAAKLIEWIRAVVVCHAAFLMTNPALVVQLSSLHATLTARTETFSKLLKLSGRLDLVTSQIEMRASRAQFEDEDDQANEDAGDDEEGGRPVVYDEENEDEEDENEDDDDDDDDDNENAMDEDEELYSEDEESEDENGERFDFGNDEGDEDFDEDADLEDME</sequence>
<evidence type="ECO:0000256" key="2">
    <source>
        <dbReference type="ARBA" id="ARBA00023242"/>
    </source>
</evidence>
<comment type="subcellular location">
    <subcellularLocation>
        <location evidence="1">Nucleus</location>
    </subcellularLocation>
</comment>
<dbReference type="InterPro" id="IPR052414">
    <property type="entry name" value="U3_snoRNA-assoc_WDR"/>
</dbReference>
<dbReference type="PANTHER" id="PTHR44267:SF1">
    <property type="entry name" value="WD REPEAT-CONTAINING PROTEIN 43"/>
    <property type="match status" value="1"/>
</dbReference>
<feature type="domain" description="Small-subunit processome Utp12" evidence="5">
    <location>
        <begin position="78"/>
        <end position="180"/>
    </location>
</feature>
<dbReference type="PANTHER" id="PTHR44267">
    <property type="entry name" value="WD REPEAT-CONTAINING PROTEIN 43"/>
    <property type="match status" value="1"/>
</dbReference>
<comment type="similarity">
    <text evidence="3">Belongs to the UTP5 family.</text>
</comment>
<evidence type="ECO:0000256" key="1">
    <source>
        <dbReference type="ARBA" id="ARBA00004123"/>
    </source>
</evidence>
<feature type="compositionally biased region" description="Acidic residues" evidence="4">
    <location>
        <begin position="265"/>
        <end position="283"/>
    </location>
</feature>
<dbReference type="AlphaFoldDB" id="A0AAD5SQ04"/>
<keyword evidence="2" id="KW-0539">Nucleus</keyword>
<dbReference type="EMBL" id="JADGJH010003701">
    <property type="protein sequence ID" value="KAJ3089305.1"/>
    <property type="molecule type" value="Genomic_DNA"/>
</dbReference>
<organism evidence="6 7">
    <name type="scientific">Physocladia obscura</name>
    <dbReference type="NCBI Taxonomy" id="109957"/>
    <lineage>
        <taxon>Eukaryota</taxon>
        <taxon>Fungi</taxon>
        <taxon>Fungi incertae sedis</taxon>
        <taxon>Chytridiomycota</taxon>
        <taxon>Chytridiomycota incertae sedis</taxon>
        <taxon>Chytridiomycetes</taxon>
        <taxon>Chytridiales</taxon>
        <taxon>Chytriomycetaceae</taxon>
        <taxon>Physocladia</taxon>
    </lineage>
</organism>
<accession>A0AAD5SQ04</accession>
<keyword evidence="7" id="KW-1185">Reference proteome</keyword>
<evidence type="ECO:0000313" key="6">
    <source>
        <dbReference type="EMBL" id="KAJ3089305.1"/>
    </source>
</evidence>
<name>A0AAD5SQ04_9FUNG</name>
<dbReference type="InterPro" id="IPR007148">
    <property type="entry name" value="SSU_processome_Utp12"/>
</dbReference>
<feature type="compositionally biased region" description="Acidic residues" evidence="4">
    <location>
        <begin position="215"/>
        <end position="258"/>
    </location>
</feature>
<protein>
    <submittedName>
        <fullName evidence="6">Small subunit (SSU) processome component</fullName>
    </submittedName>
</protein>
<evidence type="ECO:0000313" key="7">
    <source>
        <dbReference type="Proteomes" id="UP001211907"/>
    </source>
</evidence>
<evidence type="ECO:0000256" key="4">
    <source>
        <dbReference type="SAM" id="MobiDB-lite"/>
    </source>
</evidence>
<dbReference type="Pfam" id="PF04003">
    <property type="entry name" value="Utp12"/>
    <property type="match status" value="1"/>
</dbReference>
<dbReference type="Proteomes" id="UP001211907">
    <property type="component" value="Unassembled WGS sequence"/>
</dbReference>
<feature type="region of interest" description="Disordered" evidence="4">
    <location>
        <begin position="188"/>
        <end position="283"/>
    </location>
</feature>
<comment type="caution">
    <text evidence="6">The sequence shown here is derived from an EMBL/GenBank/DDBJ whole genome shotgun (WGS) entry which is preliminary data.</text>
</comment>
<dbReference type="GO" id="GO:0000462">
    <property type="term" value="P:maturation of SSU-rRNA from tricistronic rRNA transcript (SSU-rRNA, 5.8S rRNA, LSU-rRNA)"/>
    <property type="evidence" value="ECO:0007669"/>
    <property type="project" value="TreeGrafter"/>
</dbReference>
<feature type="compositionally biased region" description="Acidic residues" evidence="4">
    <location>
        <begin position="193"/>
        <end position="208"/>
    </location>
</feature>